<dbReference type="FunFam" id="1.20.1740.10:FF:000001">
    <property type="entry name" value="Amino acid permease"/>
    <property type="match status" value="1"/>
</dbReference>
<dbReference type="PANTHER" id="PTHR43341:SF38">
    <property type="entry name" value="PROLINE TRANSPORTER (EUROFUNG)"/>
    <property type="match status" value="1"/>
</dbReference>
<dbReference type="GO" id="GO:0016020">
    <property type="term" value="C:membrane"/>
    <property type="evidence" value="ECO:0007669"/>
    <property type="project" value="UniProtKB-SubCell"/>
</dbReference>
<accession>A0A8H4PFA8</accession>
<organism evidence="10 11">
    <name type="scientific">Fusarium albosuccineum</name>
    <dbReference type="NCBI Taxonomy" id="1237068"/>
    <lineage>
        <taxon>Eukaryota</taxon>
        <taxon>Fungi</taxon>
        <taxon>Dikarya</taxon>
        <taxon>Ascomycota</taxon>
        <taxon>Pezizomycotina</taxon>
        <taxon>Sordariomycetes</taxon>
        <taxon>Hypocreomycetidae</taxon>
        <taxon>Hypocreales</taxon>
        <taxon>Nectriaceae</taxon>
        <taxon>Fusarium</taxon>
        <taxon>Fusarium decemcellulare species complex</taxon>
    </lineage>
</organism>
<comment type="caution">
    <text evidence="10">The sequence shown here is derived from an EMBL/GenBank/DDBJ whole genome shotgun (WGS) entry which is preliminary data.</text>
</comment>
<feature type="transmembrane region" description="Helical" evidence="8">
    <location>
        <begin position="194"/>
        <end position="212"/>
    </location>
</feature>
<feature type="transmembrane region" description="Helical" evidence="8">
    <location>
        <begin position="133"/>
        <end position="156"/>
    </location>
</feature>
<gene>
    <name evidence="10" type="ORF">FALBO_5701</name>
</gene>
<dbReference type="Pfam" id="PF00324">
    <property type="entry name" value="AA_permease"/>
    <property type="match status" value="1"/>
</dbReference>
<evidence type="ECO:0000313" key="10">
    <source>
        <dbReference type="EMBL" id="KAF4467431.1"/>
    </source>
</evidence>
<feature type="transmembrane region" description="Helical" evidence="8">
    <location>
        <begin position="375"/>
        <end position="396"/>
    </location>
</feature>
<evidence type="ECO:0000313" key="11">
    <source>
        <dbReference type="Proteomes" id="UP000554235"/>
    </source>
</evidence>
<feature type="transmembrane region" description="Helical" evidence="8">
    <location>
        <begin position="416"/>
        <end position="432"/>
    </location>
</feature>
<evidence type="ECO:0000256" key="8">
    <source>
        <dbReference type="SAM" id="Phobius"/>
    </source>
</evidence>
<keyword evidence="2" id="KW-0813">Transport</keyword>
<sequence length="549" mass="60930">MDSRRHRDLENGTTKPESLTSEEIISQATMASHPQPQTHTHTQRGLKSRHAQMIALGGTIGTGLFVGTGQALAIGGPLFLLLAYLLIAFLIFGISSATGEMSSYLPVPGSSVPFFANRIISDSLGFALGWVHWYTMGITIAVQIVACVLLIEYWQLPIDPSISTTVFLVVIIALNCFPVNIYGETEFWFASLKVFTILGLIILSVVLFFGGGPKHDALYFRYWSDPGSMNEFVFSGSMGKFCAFLATLPYAFYAFAFAPEVLVVTAGEMQNPRLNLPMATKKLIWRLVLFYVIGVFCVGIIMRSDHPRLRGGKGSGSSPWVLGIQAAGIRGLDSVVNAMFLISAWSAGNSYFYLTSRMLYSMALSGTAPKIFARTTTSGIPYLATLVSILWGFLSYVHVSKGGTAAFDILVNLNNTGGYESWICVCIMYICFRKATDRQGINDIPYRSRLQPYYSWISGISFLLLLILSGFHVFLKGQWDISVFLSAYIGIPVFAALYFGHRFTVGRRDPWKRPPESVDLHTGLQEVKDEETPETSTQKWYMAWTHVFW</sequence>
<evidence type="ECO:0000256" key="4">
    <source>
        <dbReference type="ARBA" id="ARBA00022970"/>
    </source>
</evidence>
<evidence type="ECO:0000256" key="3">
    <source>
        <dbReference type="ARBA" id="ARBA00022692"/>
    </source>
</evidence>
<keyword evidence="11" id="KW-1185">Reference proteome</keyword>
<dbReference type="PIRSF" id="PIRSF006060">
    <property type="entry name" value="AA_transporter"/>
    <property type="match status" value="1"/>
</dbReference>
<reference evidence="10 11" key="1">
    <citation type="submission" date="2020-01" db="EMBL/GenBank/DDBJ databases">
        <title>Identification and distribution of gene clusters putatively required for synthesis of sphingolipid metabolism inhibitors in phylogenetically diverse species of the filamentous fungus Fusarium.</title>
        <authorList>
            <person name="Kim H.-S."/>
            <person name="Busman M."/>
            <person name="Brown D.W."/>
            <person name="Divon H."/>
            <person name="Uhlig S."/>
            <person name="Proctor R.H."/>
        </authorList>
    </citation>
    <scope>NUCLEOTIDE SEQUENCE [LARGE SCALE GENOMIC DNA]</scope>
    <source>
        <strain evidence="10 11">NRRL 20459</strain>
    </source>
</reference>
<evidence type="ECO:0000256" key="5">
    <source>
        <dbReference type="ARBA" id="ARBA00022989"/>
    </source>
</evidence>
<evidence type="ECO:0000256" key="7">
    <source>
        <dbReference type="SAM" id="MobiDB-lite"/>
    </source>
</evidence>
<keyword evidence="5 8" id="KW-1133">Transmembrane helix</keyword>
<dbReference type="Gene3D" id="1.20.1740.10">
    <property type="entry name" value="Amino acid/polyamine transporter I"/>
    <property type="match status" value="1"/>
</dbReference>
<feature type="compositionally biased region" description="Basic and acidic residues" evidence="7">
    <location>
        <begin position="1"/>
        <end position="10"/>
    </location>
</feature>
<keyword evidence="3 8" id="KW-0812">Transmembrane</keyword>
<evidence type="ECO:0000259" key="9">
    <source>
        <dbReference type="Pfam" id="PF00324"/>
    </source>
</evidence>
<feature type="transmembrane region" description="Helical" evidence="8">
    <location>
        <begin position="78"/>
        <end position="97"/>
    </location>
</feature>
<dbReference type="InterPro" id="IPR004840">
    <property type="entry name" value="Amino_acid_permease_CS"/>
</dbReference>
<feature type="domain" description="Amino acid permease/ SLC12A" evidence="9">
    <location>
        <begin position="50"/>
        <end position="512"/>
    </location>
</feature>
<name>A0A8H4PFA8_9HYPO</name>
<feature type="transmembrane region" description="Helical" evidence="8">
    <location>
        <begin position="481"/>
        <end position="500"/>
    </location>
</feature>
<feature type="compositionally biased region" description="Polar residues" evidence="7">
    <location>
        <begin position="11"/>
        <end position="21"/>
    </location>
</feature>
<evidence type="ECO:0000256" key="6">
    <source>
        <dbReference type="ARBA" id="ARBA00023136"/>
    </source>
</evidence>
<feature type="region of interest" description="Disordered" evidence="7">
    <location>
        <begin position="1"/>
        <end position="21"/>
    </location>
</feature>
<feature type="transmembrane region" description="Helical" evidence="8">
    <location>
        <begin position="162"/>
        <end position="182"/>
    </location>
</feature>
<feature type="transmembrane region" description="Helical" evidence="8">
    <location>
        <begin position="335"/>
        <end position="354"/>
    </location>
</feature>
<dbReference type="InterPro" id="IPR050524">
    <property type="entry name" value="APC_YAT"/>
</dbReference>
<dbReference type="InterPro" id="IPR004841">
    <property type="entry name" value="AA-permease/SLC12A_dom"/>
</dbReference>
<evidence type="ECO:0000256" key="1">
    <source>
        <dbReference type="ARBA" id="ARBA00004141"/>
    </source>
</evidence>
<dbReference type="PANTHER" id="PTHR43341">
    <property type="entry name" value="AMINO ACID PERMEASE"/>
    <property type="match status" value="1"/>
</dbReference>
<keyword evidence="6 8" id="KW-0472">Membrane</keyword>
<feature type="transmembrane region" description="Helical" evidence="8">
    <location>
        <begin position="453"/>
        <end position="475"/>
    </location>
</feature>
<dbReference type="PROSITE" id="PS00218">
    <property type="entry name" value="AMINO_ACID_PERMEASE_1"/>
    <property type="match status" value="1"/>
</dbReference>
<keyword evidence="4" id="KW-0029">Amino-acid transport</keyword>
<dbReference type="AlphaFoldDB" id="A0A8H4PFA8"/>
<dbReference type="OrthoDB" id="3900342at2759"/>
<dbReference type="GO" id="GO:0015171">
    <property type="term" value="F:amino acid transmembrane transporter activity"/>
    <property type="evidence" value="ECO:0007669"/>
    <property type="project" value="TreeGrafter"/>
</dbReference>
<feature type="transmembrane region" description="Helical" evidence="8">
    <location>
        <begin position="232"/>
        <end position="262"/>
    </location>
</feature>
<proteinExistence type="predicted"/>
<dbReference type="EMBL" id="JAADYS010000747">
    <property type="protein sequence ID" value="KAF4467431.1"/>
    <property type="molecule type" value="Genomic_DNA"/>
</dbReference>
<protein>
    <submittedName>
        <fullName evidence="10">Proline-specific permease</fullName>
    </submittedName>
</protein>
<dbReference type="Proteomes" id="UP000554235">
    <property type="component" value="Unassembled WGS sequence"/>
</dbReference>
<evidence type="ECO:0000256" key="2">
    <source>
        <dbReference type="ARBA" id="ARBA00022448"/>
    </source>
</evidence>
<comment type="subcellular location">
    <subcellularLocation>
        <location evidence="1">Membrane</location>
        <topology evidence="1">Multi-pass membrane protein</topology>
    </subcellularLocation>
</comment>
<feature type="transmembrane region" description="Helical" evidence="8">
    <location>
        <begin position="283"/>
        <end position="302"/>
    </location>
</feature>
<feature type="transmembrane region" description="Helical" evidence="8">
    <location>
        <begin position="53"/>
        <end position="72"/>
    </location>
</feature>